<evidence type="ECO:0000259" key="9">
    <source>
        <dbReference type="PROSITE" id="PS50011"/>
    </source>
</evidence>
<dbReference type="AlphaFoldDB" id="A0A918SSY8"/>
<reference evidence="10" key="2">
    <citation type="submission" date="2020-09" db="EMBL/GenBank/DDBJ databases">
        <authorList>
            <person name="Sun Q."/>
            <person name="Ohkuma M."/>
        </authorList>
    </citation>
    <scope>NUCLEOTIDE SEQUENCE</scope>
    <source>
        <strain evidence="10">JCM 4518</strain>
    </source>
</reference>
<dbReference type="PANTHER" id="PTHR43671:SF13">
    <property type="entry name" value="SERINE_THREONINE-PROTEIN KINASE NEK2"/>
    <property type="match status" value="1"/>
</dbReference>
<sequence>MRSEDNEGTGGGGSGASGADDWSGRHHESDGAGARVPDTVVERGAVVAGRYVLSRRIGSGGMGVVWEALDLRLNRKVAVKGLLYRDDAVDARLQAELVERARREAQATARIRHQNVVAVHDVIEADSQVWIVMDLFDAGSLASLLQEREQLPVPQVARIGLQVLRGLRAAHAAQVLHRDVKPANILFNAEGQAMLMDFGIATFEGADHLTVAGQVVGTPMYTAPELARSTPGGQAPAADLWSLGVTLYQAVEGRPPFHAATPIQMAVAVCESDPEPMRYAGPLAPVIEALLQRDPARRPDAARAEEMLRAVLDTAPAVPPAPTPPPAPADPPPPAPPARTAPWRPLLAAALCLTLLGGGGWYLWDQSRDKTPTAPAADGKPTTPPADKNPTGPGKGLPPEITFGVKADQPGLSVDIGNGRGGYDDYVGFEPDIARALAKRMGYKKEQVHFKTVTSANREGKVVTGAVHLVLATHSMDAKKKTAGVSMIGPYHKVGRGLVIREKHIKLYPDLESLRAENKQVCTAAGSVYVDILAEKKVRVTTRTSYQKCLEDLEKDNQIYAVATDDVILKGFLAKKENKDRYLSLDNLDGYERWGIDVASDDAVLREKTCEALKAVLGGDEWQKAYDDNLKETMKSEWAPPKVTAC</sequence>
<feature type="region of interest" description="Disordered" evidence="8">
    <location>
        <begin position="315"/>
        <end position="341"/>
    </location>
</feature>
<evidence type="ECO:0000256" key="7">
    <source>
        <dbReference type="PROSITE-ProRule" id="PRU10141"/>
    </source>
</evidence>
<dbReference type="CDD" id="cd14014">
    <property type="entry name" value="STKc_PknB_like"/>
    <property type="match status" value="1"/>
</dbReference>
<feature type="region of interest" description="Disordered" evidence="8">
    <location>
        <begin position="367"/>
        <end position="401"/>
    </location>
</feature>
<dbReference type="InterPro" id="IPR001638">
    <property type="entry name" value="Solute-binding_3/MltF_N"/>
</dbReference>
<dbReference type="Gene3D" id="3.30.200.20">
    <property type="entry name" value="Phosphorylase Kinase, domain 1"/>
    <property type="match status" value="1"/>
</dbReference>
<evidence type="ECO:0000313" key="11">
    <source>
        <dbReference type="Proteomes" id="UP000644020"/>
    </source>
</evidence>
<evidence type="ECO:0000256" key="5">
    <source>
        <dbReference type="ARBA" id="ARBA00022777"/>
    </source>
</evidence>
<protein>
    <recommendedName>
        <fullName evidence="2">non-specific serine/threonine protein kinase</fullName>
        <ecNumber evidence="2">2.7.11.1</ecNumber>
    </recommendedName>
</protein>
<dbReference type="InterPro" id="IPR011009">
    <property type="entry name" value="Kinase-like_dom_sf"/>
</dbReference>
<keyword evidence="6 7" id="KW-0067">ATP-binding</keyword>
<evidence type="ECO:0000256" key="4">
    <source>
        <dbReference type="ARBA" id="ARBA00022741"/>
    </source>
</evidence>
<dbReference type="PROSITE" id="PS00108">
    <property type="entry name" value="PROTEIN_KINASE_ST"/>
    <property type="match status" value="1"/>
</dbReference>
<evidence type="ECO:0000256" key="8">
    <source>
        <dbReference type="SAM" id="MobiDB-lite"/>
    </source>
</evidence>
<keyword evidence="11" id="KW-1185">Reference proteome</keyword>
<dbReference type="Pfam" id="PF00069">
    <property type="entry name" value="Pkinase"/>
    <property type="match status" value="1"/>
</dbReference>
<keyword evidence="5" id="KW-0418">Kinase</keyword>
<reference evidence="10" key="1">
    <citation type="journal article" date="2014" name="Int. J. Syst. Evol. Microbiol.">
        <title>Complete genome sequence of Corynebacterium casei LMG S-19264T (=DSM 44701T), isolated from a smear-ripened cheese.</title>
        <authorList>
            <consortium name="US DOE Joint Genome Institute (JGI-PGF)"/>
            <person name="Walter F."/>
            <person name="Albersmeier A."/>
            <person name="Kalinowski J."/>
            <person name="Ruckert C."/>
        </authorList>
    </citation>
    <scope>NUCLEOTIDE SEQUENCE</scope>
    <source>
        <strain evidence="10">JCM 4518</strain>
    </source>
</reference>
<dbReference type="PROSITE" id="PS50011">
    <property type="entry name" value="PROTEIN_KINASE_DOM"/>
    <property type="match status" value="1"/>
</dbReference>
<dbReference type="SMART" id="SM00062">
    <property type="entry name" value="PBPb"/>
    <property type="match status" value="1"/>
</dbReference>
<evidence type="ECO:0000313" key="10">
    <source>
        <dbReference type="EMBL" id="GHA66833.1"/>
    </source>
</evidence>
<dbReference type="EC" id="2.7.11.1" evidence="2"/>
<dbReference type="InterPro" id="IPR017441">
    <property type="entry name" value="Protein_kinase_ATP_BS"/>
</dbReference>
<proteinExistence type="inferred from homology"/>
<dbReference type="Pfam" id="PF00497">
    <property type="entry name" value="SBP_bac_3"/>
    <property type="match status" value="1"/>
</dbReference>
<gene>
    <name evidence="10" type="ORF">GCM10010305_06020</name>
</gene>
<evidence type="ECO:0000256" key="3">
    <source>
        <dbReference type="ARBA" id="ARBA00022679"/>
    </source>
</evidence>
<evidence type="ECO:0000256" key="2">
    <source>
        <dbReference type="ARBA" id="ARBA00012513"/>
    </source>
</evidence>
<accession>A0A918SSY8</accession>
<organism evidence="10 11">
    <name type="scientific">Streptomyces termitum</name>
    <dbReference type="NCBI Taxonomy" id="67368"/>
    <lineage>
        <taxon>Bacteria</taxon>
        <taxon>Bacillati</taxon>
        <taxon>Actinomycetota</taxon>
        <taxon>Actinomycetes</taxon>
        <taxon>Kitasatosporales</taxon>
        <taxon>Streptomycetaceae</taxon>
        <taxon>Streptomyces</taxon>
    </lineage>
</organism>
<dbReference type="GO" id="GO:0005524">
    <property type="term" value="F:ATP binding"/>
    <property type="evidence" value="ECO:0007669"/>
    <property type="project" value="UniProtKB-UniRule"/>
</dbReference>
<feature type="binding site" evidence="7">
    <location>
        <position position="80"/>
    </location>
    <ligand>
        <name>ATP</name>
        <dbReference type="ChEBI" id="CHEBI:30616"/>
    </ligand>
</feature>
<feature type="compositionally biased region" description="Pro residues" evidence="8">
    <location>
        <begin position="317"/>
        <end position="339"/>
    </location>
</feature>
<comment type="similarity">
    <text evidence="1">Belongs to the protein kinase superfamily. NEK Ser/Thr protein kinase family. NIMA subfamily.</text>
</comment>
<name>A0A918SSY8_9ACTN</name>
<feature type="domain" description="Protein kinase" evidence="9">
    <location>
        <begin position="51"/>
        <end position="312"/>
    </location>
</feature>
<dbReference type="SUPFAM" id="SSF56112">
    <property type="entry name" value="Protein kinase-like (PK-like)"/>
    <property type="match status" value="1"/>
</dbReference>
<comment type="caution">
    <text evidence="10">The sequence shown here is derived from an EMBL/GenBank/DDBJ whole genome shotgun (WGS) entry which is preliminary data.</text>
</comment>
<dbReference type="SUPFAM" id="SSF53850">
    <property type="entry name" value="Periplasmic binding protein-like II"/>
    <property type="match status" value="1"/>
</dbReference>
<dbReference type="InterPro" id="IPR050660">
    <property type="entry name" value="NEK_Ser/Thr_kinase"/>
</dbReference>
<dbReference type="PROSITE" id="PS00107">
    <property type="entry name" value="PROTEIN_KINASE_ATP"/>
    <property type="match status" value="1"/>
</dbReference>
<dbReference type="PANTHER" id="PTHR43671">
    <property type="entry name" value="SERINE/THREONINE-PROTEIN KINASE NEK"/>
    <property type="match status" value="1"/>
</dbReference>
<dbReference type="GO" id="GO:0004674">
    <property type="term" value="F:protein serine/threonine kinase activity"/>
    <property type="evidence" value="ECO:0007669"/>
    <property type="project" value="UniProtKB-EC"/>
</dbReference>
<feature type="region of interest" description="Disordered" evidence="8">
    <location>
        <begin position="1"/>
        <end position="37"/>
    </location>
</feature>
<evidence type="ECO:0000256" key="6">
    <source>
        <dbReference type="ARBA" id="ARBA00022840"/>
    </source>
</evidence>
<dbReference type="Gene3D" id="1.10.510.10">
    <property type="entry name" value="Transferase(Phosphotransferase) domain 1"/>
    <property type="match status" value="1"/>
</dbReference>
<dbReference type="EMBL" id="BMUL01000001">
    <property type="protein sequence ID" value="GHA66833.1"/>
    <property type="molecule type" value="Genomic_DNA"/>
</dbReference>
<dbReference type="SMART" id="SM00220">
    <property type="entry name" value="S_TKc"/>
    <property type="match status" value="1"/>
</dbReference>
<dbReference type="InterPro" id="IPR000719">
    <property type="entry name" value="Prot_kinase_dom"/>
</dbReference>
<dbReference type="InterPro" id="IPR008271">
    <property type="entry name" value="Ser/Thr_kinase_AS"/>
</dbReference>
<keyword evidence="3" id="KW-0808">Transferase</keyword>
<dbReference type="RefSeq" id="WP_229849547.1">
    <property type="nucleotide sequence ID" value="NZ_BMUL01000001.1"/>
</dbReference>
<dbReference type="Gene3D" id="3.40.190.10">
    <property type="entry name" value="Periplasmic binding protein-like II"/>
    <property type="match status" value="2"/>
</dbReference>
<keyword evidence="4 7" id="KW-0547">Nucleotide-binding</keyword>
<evidence type="ECO:0000256" key="1">
    <source>
        <dbReference type="ARBA" id="ARBA00010886"/>
    </source>
</evidence>
<dbReference type="Proteomes" id="UP000644020">
    <property type="component" value="Unassembled WGS sequence"/>
</dbReference>